<proteinExistence type="predicted"/>
<feature type="repeat" description="ANK" evidence="3">
    <location>
        <begin position="82"/>
        <end position="115"/>
    </location>
</feature>
<dbReference type="PANTHER" id="PTHR24174:SF16">
    <property type="entry name" value="CASKIN-2"/>
    <property type="match status" value="1"/>
</dbReference>
<gene>
    <name evidence="4" type="ORF">LSH36_454g01021</name>
</gene>
<dbReference type="PANTHER" id="PTHR24174">
    <property type="entry name" value="ANKYRIN REPEAT AND STERILE ALPHA MOTIF DOMAIN-CONTAINING PROTEIN 1"/>
    <property type="match status" value="1"/>
</dbReference>
<feature type="repeat" description="ANK" evidence="3">
    <location>
        <begin position="218"/>
        <end position="250"/>
    </location>
</feature>
<dbReference type="InterPro" id="IPR033635">
    <property type="entry name" value="ANKS1/Caskin"/>
</dbReference>
<protein>
    <submittedName>
        <fullName evidence="4">Uncharacterized protein</fullName>
    </submittedName>
</protein>
<feature type="repeat" description="ANK" evidence="3">
    <location>
        <begin position="49"/>
        <end position="81"/>
    </location>
</feature>
<keyword evidence="5" id="KW-1185">Reference proteome</keyword>
<keyword evidence="2 3" id="KW-0040">ANK repeat</keyword>
<reference evidence="4" key="1">
    <citation type="journal article" date="2023" name="Mol. Biol. Evol.">
        <title>Third-Generation Sequencing Reveals the Adaptive Role of the Epigenome in Three Deep-Sea Polychaetes.</title>
        <authorList>
            <person name="Perez M."/>
            <person name="Aroh O."/>
            <person name="Sun Y."/>
            <person name="Lan Y."/>
            <person name="Juniper S.K."/>
            <person name="Young C.R."/>
            <person name="Angers B."/>
            <person name="Qian P.Y."/>
        </authorList>
    </citation>
    <scope>NUCLEOTIDE SEQUENCE</scope>
    <source>
        <strain evidence="4">P08H-3</strain>
    </source>
</reference>
<evidence type="ECO:0000256" key="3">
    <source>
        <dbReference type="PROSITE-ProRule" id="PRU00023"/>
    </source>
</evidence>
<dbReference type="PRINTS" id="PR01415">
    <property type="entry name" value="ANKYRIN"/>
</dbReference>
<evidence type="ECO:0000313" key="4">
    <source>
        <dbReference type="EMBL" id="KAK2149384.1"/>
    </source>
</evidence>
<dbReference type="AlphaFoldDB" id="A0AAD9JAR4"/>
<dbReference type="Proteomes" id="UP001208570">
    <property type="component" value="Unassembled WGS sequence"/>
</dbReference>
<dbReference type="SUPFAM" id="SSF48403">
    <property type="entry name" value="Ankyrin repeat"/>
    <property type="match status" value="1"/>
</dbReference>
<accession>A0AAD9JAR4</accession>
<evidence type="ECO:0000256" key="1">
    <source>
        <dbReference type="ARBA" id="ARBA00022737"/>
    </source>
</evidence>
<dbReference type="EMBL" id="JAODUP010000454">
    <property type="protein sequence ID" value="KAK2149384.1"/>
    <property type="molecule type" value="Genomic_DNA"/>
</dbReference>
<evidence type="ECO:0000256" key="2">
    <source>
        <dbReference type="ARBA" id="ARBA00023043"/>
    </source>
</evidence>
<organism evidence="4 5">
    <name type="scientific">Paralvinella palmiformis</name>
    <dbReference type="NCBI Taxonomy" id="53620"/>
    <lineage>
        <taxon>Eukaryota</taxon>
        <taxon>Metazoa</taxon>
        <taxon>Spiralia</taxon>
        <taxon>Lophotrochozoa</taxon>
        <taxon>Annelida</taxon>
        <taxon>Polychaeta</taxon>
        <taxon>Sedentaria</taxon>
        <taxon>Canalipalpata</taxon>
        <taxon>Terebellida</taxon>
        <taxon>Terebelliformia</taxon>
        <taxon>Alvinellidae</taxon>
        <taxon>Paralvinella</taxon>
    </lineage>
</organism>
<sequence>MGKDQDLLQAVRNQDKEMLQKMLNKNKASPKGKLMGTTKRLNINVQDSDGMTGLHQAALLGDTEMMKILIDTGAMVDIKDLKGMRPLHYAAWQGKEITTVSLLLKEGSSANEPAQNGTTPLHLACEHGHLSVFGLLKCLASADPNCEVGAPVVAYPIPADVSLLLQHHGDPTLEDNDHKTPLDLACEFGRYQVVELLVRSTLCNHLLTSGLPNDVSNRRFTCLHLAARNGHIDVMRLLLQAGVDINRQTLNGTCLHEAALYGKIEAVRILLEAGIDVNQTNSYDQTALDIVNTFTTTKAGKELKHLLKVPEIHMTLSHMNDMLLLKECFSFTSHHERGDADFESDNV</sequence>
<name>A0AAD9JAR4_9ANNE</name>
<dbReference type="PROSITE" id="PS50088">
    <property type="entry name" value="ANK_REPEAT"/>
    <property type="match status" value="5"/>
</dbReference>
<dbReference type="InterPro" id="IPR002110">
    <property type="entry name" value="Ankyrin_rpt"/>
</dbReference>
<keyword evidence="1" id="KW-0677">Repeat</keyword>
<dbReference type="Gene3D" id="1.25.40.20">
    <property type="entry name" value="Ankyrin repeat-containing domain"/>
    <property type="match status" value="2"/>
</dbReference>
<dbReference type="PROSITE" id="PS50297">
    <property type="entry name" value="ANK_REP_REGION"/>
    <property type="match status" value="5"/>
</dbReference>
<feature type="repeat" description="ANK" evidence="3">
    <location>
        <begin position="116"/>
        <end position="136"/>
    </location>
</feature>
<dbReference type="Pfam" id="PF12796">
    <property type="entry name" value="Ank_2"/>
    <property type="match status" value="2"/>
</dbReference>
<dbReference type="InterPro" id="IPR036770">
    <property type="entry name" value="Ankyrin_rpt-contain_sf"/>
</dbReference>
<evidence type="ECO:0000313" key="5">
    <source>
        <dbReference type="Proteomes" id="UP001208570"/>
    </source>
</evidence>
<feature type="repeat" description="ANK" evidence="3">
    <location>
        <begin position="250"/>
        <end position="282"/>
    </location>
</feature>
<dbReference type="SMART" id="SM00248">
    <property type="entry name" value="ANK"/>
    <property type="match status" value="7"/>
</dbReference>
<dbReference type="Pfam" id="PF00023">
    <property type="entry name" value="Ank"/>
    <property type="match status" value="2"/>
</dbReference>
<comment type="caution">
    <text evidence="4">The sequence shown here is derived from an EMBL/GenBank/DDBJ whole genome shotgun (WGS) entry which is preliminary data.</text>
</comment>